<keyword evidence="4" id="KW-1185">Reference proteome</keyword>
<dbReference type="RefSeq" id="WP_076814267.1">
    <property type="nucleotide sequence ID" value="NZ_MOMC01000012.1"/>
</dbReference>
<evidence type="ECO:0000256" key="2">
    <source>
        <dbReference type="SAM" id="Phobius"/>
    </source>
</evidence>
<dbReference type="AlphaFoldDB" id="A0A1V2IGY4"/>
<feature type="compositionally biased region" description="Low complexity" evidence="1">
    <location>
        <begin position="254"/>
        <end position="265"/>
    </location>
</feature>
<dbReference type="InterPro" id="IPR021454">
    <property type="entry name" value="DUF3105"/>
</dbReference>
<evidence type="ECO:0000256" key="1">
    <source>
        <dbReference type="SAM" id="MobiDB-lite"/>
    </source>
</evidence>
<feature type="transmembrane region" description="Helical" evidence="2">
    <location>
        <begin position="27"/>
        <end position="50"/>
    </location>
</feature>
<dbReference type="EMBL" id="MOMC01000012">
    <property type="protein sequence ID" value="ONH32250.1"/>
    <property type="molecule type" value="Genomic_DNA"/>
</dbReference>
<evidence type="ECO:0008006" key="5">
    <source>
        <dbReference type="Google" id="ProtNLM"/>
    </source>
</evidence>
<accession>A0A1V2IGY4</accession>
<dbReference type="OrthoDB" id="9809840at2"/>
<sequence length="265" mass="28274">MAKKTAERNARLEALRREQKRKERRRAILIYGTAGTLAVVLLAVVLILTISSNHKAAASHKVGYVAAPTAAATAANCTGVLNQAQQGQTHVKPNETVNYKQTPPSSGNHDGDPLPDAIRFYNPDSGIRIERAVHNMEHGFVIGWYDTKLPKDQITQLKNIAAAAGSKFIAVPWTRSDFADNRHFVLTAWDRTQRCGTVSSDAVFEFVKKYAVPGLEGATWDSPTAPESGASGGTLDVTENGPISPLDGANTSIPSGSPTTGGTSP</sequence>
<dbReference type="STRING" id="1834516.BL253_05820"/>
<feature type="region of interest" description="Disordered" evidence="1">
    <location>
        <begin position="87"/>
        <end position="114"/>
    </location>
</feature>
<organism evidence="3 4">
    <name type="scientific">Pseudofrankia asymbiotica</name>
    <dbReference type="NCBI Taxonomy" id="1834516"/>
    <lineage>
        <taxon>Bacteria</taxon>
        <taxon>Bacillati</taxon>
        <taxon>Actinomycetota</taxon>
        <taxon>Actinomycetes</taxon>
        <taxon>Frankiales</taxon>
        <taxon>Frankiaceae</taxon>
        <taxon>Pseudofrankia</taxon>
    </lineage>
</organism>
<evidence type="ECO:0000313" key="4">
    <source>
        <dbReference type="Proteomes" id="UP000188929"/>
    </source>
</evidence>
<keyword evidence="2" id="KW-1133">Transmembrane helix</keyword>
<feature type="region of interest" description="Disordered" evidence="1">
    <location>
        <begin position="217"/>
        <end position="265"/>
    </location>
</feature>
<name>A0A1V2IGY4_9ACTN</name>
<evidence type="ECO:0000313" key="3">
    <source>
        <dbReference type="EMBL" id="ONH32250.1"/>
    </source>
</evidence>
<keyword evidence="2" id="KW-0812">Transmembrane</keyword>
<dbReference type="Proteomes" id="UP000188929">
    <property type="component" value="Unassembled WGS sequence"/>
</dbReference>
<comment type="caution">
    <text evidence="3">The sequence shown here is derived from an EMBL/GenBank/DDBJ whole genome shotgun (WGS) entry which is preliminary data.</text>
</comment>
<reference evidence="4" key="1">
    <citation type="submission" date="2016-10" db="EMBL/GenBank/DDBJ databases">
        <title>Frankia sp. NRRL B-16386 Genome sequencing.</title>
        <authorList>
            <person name="Ghodhbane-Gtari F."/>
            <person name="Swanson E."/>
            <person name="Gueddou A."/>
            <person name="Hezbri K."/>
            <person name="Ktari K."/>
            <person name="Nouioui I."/>
            <person name="Morris K."/>
            <person name="Simpson S."/>
            <person name="Abebe-Akele F."/>
            <person name="Thomas K."/>
            <person name="Gtari M."/>
            <person name="Tisa L.S."/>
        </authorList>
    </citation>
    <scope>NUCLEOTIDE SEQUENCE [LARGE SCALE GENOMIC DNA]</scope>
    <source>
        <strain evidence="4">NRRL B-16386</strain>
    </source>
</reference>
<feature type="compositionally biased region" description="Polar residues" evidence="1">
    <location>
        <begin position="87"/>
        <end position="108"/>
    </location>
</feature>
<dbReference type="Pfam" id="PF11303">
    <property type="entry name" value="DUF3105"/>
    <property type="match status" value="1"/>
</dbReference>
<keyword evidence="2" id="KW-0472">Membrane</keyword>
<proteinExistence type="predicted"/>
<gene>
    <name evidence="3" type="ORF">BL253_05820</name>
</gene>
<protein>
    <recommendedName>
        <fullName evidence="5">DUF3105 domain-containing protein</fullName>
    </recommendedName>
</protein>